<feature type="transmembrane region" description="Helical" evidence="7">
    <location>
        <begin position="100"/>
        <end position="126"/>
    </location>
</feature>
<feature type="transmembrane region" description="Helical" evidence="7">
    <location>
        <begin position="247"/>
        <end position="264"/>
    </location>
</feature>
<dbReference type="HOGENOM" id="CLU_673934_0_0_6"/>
<dbReference type="RefSeq" id="WP_013098377.1">
    <property type="nucleotide sequence ID" value="NC_014121.1"/>
</dbReference>
<feature type="transmembrane region" description="Helical" evidence="7">
    <location>
        <begin position="214"/>
        <end position="241"/>
    </location>
</feature>
<dbReference type="InterPro" id="IPR050171">
    <property type="entry name" value="MFS_Transporters"/>
</dbReference>
<keyword evidence="5 7" id="KW-1133">Transmembrane helix</keyword>
<dbReference type="PANTHER" id="PTHR23517">
    <property type="entry name" value="RESISTANCE PROTEIN MDTM, PUTATIVE-RELATED-RELATED"/>
    <property type="match status" value="1"/>
</dbReference>
<evidence type="ECO:0000256" key="4">
    <source>
        <dbReference type="ARBA" id="ARBA00022692"/>
    </source>
</evidence>
<evidence type="ECO:0008006" key="10">
    <source>
        <dbReference type="Google" id="ProtNLM"/>
    </source>
</evidence>
<evidence type="ECO:0000313" key="8">
    <source>
        <dbReference type="EMBL" id="ADF63505.1"/>
    </source>
</evidence>
<dbReference type="Pfam" id="PF07690">
    <property type="entry name" value="MFS_1"/>
    <property type="match status" value="1"/>
</dbReference>
<feature type="transmembrane region" description="Helical" evidence="7">
    <location>
        <begin position="307"/>
        <end position="333"/>
    </location>
</feature>
<keyword evidence="2" id="KW-0813">Transport</keyword>
<keyword evidence="4 7" id="KW-0812">Transmembrane</keyword>
<feature type="transmembrane region" description="Helical" evidence="7">
    <location>
        <begin position="44"/>
        <end position="68"/>
    </location>
</feature>
<protein>
    <recommendedName>
        <fullName evidence="10">MFS transporter</fullName>
    </recommendedName>
</protein>
<dbReference type="InterPro" id="IPR036259">
    <property type="entry name" value="MFS_trans_sf"/>
</dbReference>
<comment type="subcellular location">
    <subcellularLocation>
        <location evidence="1">Cell membrane</location>
        <topology evidence="1">Multi-pass membrane protein</topology>
    </subcellularLocation>
</comment>
<feature type="transmembrane region" description="Helical" evidence="7">
    <location>
        <begin position="376"/>
        <end position="397"/>
    </location>
</feature>
<dbReference type="GO" id="GO:0022857">
    <property type="term" value="F:transmembrane transporter activity"/>
    <property type="evidence" value="ECO:0007669"/>
    <property type="project" value="InterPro"/>
</dbReference>
<evidence type="ECO:0000256" key="2">
    <source>
        <dbReference type="ARBA" id="ARBA00022448"/>
    </source>
</evidence>
<feature type="transmembrane region" description="Helical" evidence="7">
    <location>
        <begin position="170"/>
        <end position="191"/>
    </location>
</feature>
<keyword evidence="3" id="KW-1003">Cell membrane</keyword>
<evidence type="ECO:0000256" key="1">
    <source>
        <dbReference type="ARBA" id="ARBA00004651"/>
    </source>
</evidence>
<dbReference type="eggNOG" id="COG2814">
    <property type="taxonomic scope" value="Bacteria"/>
</dbReference>
<feature type="transmembrane region" description="Helical" evidence="7">
    <location>
        <begin position="354"/>
        <end position="370"/>
    </location>
</feature>
<sequence>MTTRRLHPGSGNHGLFLAYRIISRCYFHLPVLLLYFWTIDMGMYRIIFLLALYGLTSTFSSGIPGWLLRFLSPRQTVIAGELMKALGMALMLWSTRQSEVSLPLLVVSQLLGGAGFTIALTTDAALLRQLTAGDQHRFMQIQTTSQSGMFIATLIAGSLGSILFDYNPQWPFIAAIVVSVISAGCVALIRVQEAEPESARPVERVSFSPRGDQLFWMLFYSISRAFTLAPFIGFIPFYFIMVNVDPLLFGAVLSCFTLSSWGAIKIAGPFIARFGVTALLATTSLFMTAALGLFASNEWLAARGMDYFVSGLLALVLLGFGSGTIRPVTLANLDLSANTPDERMRVFGRMERDFGLANAFLLAVGAWLLVSRDFSTLMLIFCLIYILVVCISALLYLKNLRSGEHSST</sequence>
<feature type="transmembrane region" description="Helical" evidence="7">
    <location>
        <begin position="147"/>
        <end position="164"/>
    </location>
</feature>
<keyword evidence="6 7" id="KW-0472">Membrane</keyword>
<dbReference type="PATRIC" id="fig|716541.4.peg.4124"/>
<evidence type="ECO:0000256" key="7">
    <source>
        <dbReference type="SAM" id="Phobius"/>
    </source>
</evidence>
<dbReference type="AlphaFoldDB" id="A0A0H3CQH4"/>
<dbReference type="EMBL" id="CP001918">
    <property type="protein sequence ID" value="ADF63505.1"/>
    <property type="molecule type" value="Genomic_DNA"/>
</dbReference>
<reference evidence="8 9" key="1">
    <citation type="journal article" date="2010" name="J. Bacteriol.">
        <title>Complete genome sequence of Enterobacter cloacae subsp. cloacae type strain ATCC 13047.</title>
        <authorList>
            <person name="Ren Y."/>
            <person name="Ren Y."/>
            <person name="Zhou Z."/>
            <person name="Guo X."/>
            <person name="Li Y."/>
            <person name="Feng L."/>
            <person name="Wang L."/>
        </authorList>
    </citation>
    <scope>NUCLEOTIDE SEQUENCE [LARGE SCALE GENOMIC DNA]</scope>
    <source>
        <strain evidence="9">ATCC 13047 / DSM 30054 / NBRC 13535 / NCTC 10005 / WDCM 00083 / NCDC 279-56</strain>
    </source>
</reference>
<evidence type="ECO:0000256" key="5">
    <source>
        <dbReference type="ARBA" id="ARBA00022989"/>
    </source>
</evidence>
<proteinExistence type="predicted"/>
<accession>A0A0H3CQH4</accession>
<name>A0A0H3CQH4_ENTCC</name>
<feature type="transmembrane region" description="Helical" evidence="7">
    <location>
        <begin position="276"/>
        <end position="295"/>
    </location>
</feature>
<dbReference type="KEGG" id="enc:ECL_03971"/>
<dbReference type="InterPro" id="IPR011701">
    <property type="entry name" value="MFS"/>
</dbReference>
<gene>
    <name evidence="8" type="ordered locus">ECL_03971</name>
</gene>
<keyword evidence="9" id="KW-1185">Reference proteome</keyword>
<evidence type="ECO:0000256" key="3">
    <source>
        <dbReference type="ARBA" id="ARBA00022475"/>
    </source>
</evidence>
<dbReference type="EnsemblBacteria" id="ADF63505">
    <property type="protein sequence ID" value="ADF63505"/>
    <property type="gene ID" value="ECL_03971"/>
</dbReference>
<dbReference type="STRING" id="716541.ECL_03971"/>
<dbReference type="GO" id="GO:0005886">
    <property type="term" value="C:plasma membrane"/>
    <property type="evidence" value="ECO:0007669"/>
    <property type="project" value="UniProtKB-SubCell"/>
</dbReference>
<dbReference type="OrthoDB" id="6627982at2"/>
<evidence type="ECO:0000313" key="9">
    <source>
        <dbReference type="Proteomes" id="UP000002363"/>
    </source>
</evidence>
<organism evidence="8 9">
    <name type="scientific">Enterobacter cloacae subsp. cloacae (strain ATCC 13047 / DSM 30054 / NBRC 13535 / NCTC 10005 / WDCM 00083 / NCDC 279-56)</name>
    <dbReference type="NCBI Taxonomy" id="716541"/>
    <lineage>
        <taxon>Bacteria</taxon>
        <taxon>Pseudomonadati</taxon>
        <taxon>Pseudomonadota</taxon>
        <taxon>Gammaproteobacteria</taxon>
        <taxon>Enterobacterales</taxon>
        <taxon>Enterobacteriaceae</taxon>
        <taxon>Enterobacter</taxon>
        <taxon>Enterobacter cloacae complex</taxon>
    </lineage>
</organism>
<dbReference type="Proteomes" id="UP000002363">
    <property type="component" value="Chromosome"/>
</dbReference>
<dbReference type="SUPFAM" id="SSF103473">
    <property type="entry name" value="MFS general substrate transporter"/>
    <property type="match status" value="1"/>
</dbReference>
<dbReference type="Gene3D" id="1.20.1250.20">
    <property type="entry name" value="MFS general substrate transporter like domains"/>
    <property type="match status" value="2"/>
</dbReference>
<feature type="transmembrane region" description="Helical" evidence="7">
    <location>
        <begin position="21"/>
        <end position="38"/>
    </location>
</feature>
<evidence type="ECO:0000256" key="6">
    <source>
        <dbReference type="ARBA" id="ARBA00023136"/>
    </source>
</evidence>